<feature type="region of interest" description="Disordered" evidence="1">
    <location>
        <begin position="1"/>
        <end position="26"/>
    </location>
</feature>
<organism evidence="2 3">
    <name type="scientific">Oceanibaculum indicum</name>
    <dbReference type="NCBI Taxonomy" id="526216"/>
    <lineage>
        <taxon>Bacteria</taxon>
        <taxon>Pseudomonadati</taxon>
        <taxon>Pseudomonadota</taxon>
        <taxon>Alphaproteobacteria</taxon>
        <taxon>Rhodospirillales</taxon>
        <taxon>Oceanibaculaceae</taxon>
        <taxon>Oceanibaculum</taxon>
    </lineage>
</organism>
<dbReference type="AlphaFoldDB" id="A0A420WHQ5"/>
<proteinExistence type="predicted"/>
<dbReference type="EMBL" id="RBIG01000002">
    <property type="protein sequence ID" value="RKQ70455.1"/>
    <property type="molecule type" value="Genomic_DNA"/>
</dbReference>
<reference evidence="2 3" key="1">
    <citation type="submission" date="2018-10" db="EMBL/GenBank/DDBJ databases">
        <title>Comparative analysis of microorganisms from saline springs in Andes Mountain Range, Colombia.</title>
        <authorList>
            <person name="Rubin E."/>
        </authorList>
    </citation>
    <scope>NUCLEOTIDE SEQUENCE [LARGE SCALE GENOMIC DNA]</scope>
    <source>
        <strain evidence="2 3">USBA 36</strain>
    </source>
</reference>
<dbReference type="Pfam" id="PF07310">
    <property type="entry name" value="PAS_5"/>
    <property type="match status" value="1"/>
</dbReference>
<evidence type="ECO:0000256" key="1">
    <source>
        <dbReference type="SAM" id="MobiDB-lite"/>
    </source>
</evidence>
<dbReference type="OrthoDB" id="7366422at2"/>
<accession>A0A420WHQ5</accession>
<sequence>MAMNDTSKGADTVPGALPAEDTPSLVHSPRDDAIADYGMDIQSPMLMRLYELWRSRHAGGKLPARGDFDPVEMKECLGNIFILEYVPELDNFRYTLIGTKIVNWVGVDNTGKLVDEIFDDRMRQFYKGLQARQLPVRTSGKVVWRGKDHFAYELVTLPLSDDKQVVNRFIGAMDFHMKC</sequence>
<evidence type="ECO:0000313" key="3">
    <source>
        <dbReference type="Proteomes" id="UP000277424"/>
    </source>
</evidence>
<evidence type="ECO:0000313" key="2">
    <source>
        <dbReference type="EMBL" id="RKQ70455.1"/>
    </source>
</evidence>
<dbReference type="InterPro" id="IPR009922">
    <property type="entry name" value="DUF1457"/>
</dbReference>
<protein>
    <submittedName>
        <fullName evidence="2">PAS domain-containing protein</fullName>
    </submittedName>
</protein>
<comment type="caution">
    <text evidence="2">The sequence shown here is derived from an EMBL/GenBank/DDBJ whole genome shotgun (WGS) entry which is preliminary data.</text>
</comment>
<name>A0A420WHQ5_9PROT</name>
<gene>
    <name evidence="2" type="ORF">BCL74_2403</name>
</gene>
<dbReference type="RefSeq" id="WP_121220244.1">
    <property type="nucleotide sequence ID" value="NZ_RBIG01000002.1"/>
</dbReference>
<dbReference type="Proteomes" id="UP000277424">
    <property type="component" value="Unassembled WGS sequence"/>
</dbReference>